<dbReference type="EMBL" id="JALJOQ010000006">
    <property type="protein sequence ID" value="KAK9812590.1"/>
    <property type="molecule type" value="Genomic_DNA"/>
</dbReference>
<name>A0AAW1PRZ8_9CHLO</name>
<comment type="caution">
    <text evidence="2">The sequence shown here is derived from an EMBL/GenBank/DDBJ whole genome shotgun (WGS) entry which is preliminary data.</text>
</comment>
<keyword evidence="3" id="KW-1185">Reference proteome</keyword>
<protein>
    <submittedName>
        <fullName evidence="2">Uncharacterized protein</fullName>
    </submittedName>
</protein>
<accession>A0AAW1PRZ8</accession>
<feature type="chain" id="PRO_5043441453" evidence="1">
    <location>
        <begin position="24"/>
        <end position="145"/>
    </location>
</feature>
<evidence type="ECO:0000313" key="3">
    <source>
        <dbReference type="Proteomes" id="UP001465755"/>
    </source>
</evidence>
<dbReference type="AlphaFoldDB" id="A0AAW1PRZ8"/>
<sequence>MACKSYVLALTLCLATVAAPAHGIASKDCSSLGVNVEAACGDIFRPADDIPGLSSYDNSSLTDVIKSTGGTIDPECCAAHTLFLGASCRCSPFTESLLQAQNVTNQEFRNIVYATAIACRQIGTTLYDPEYQETCNSTATAISGL</sequence>
<gene>
    <name evidence="2" type="ORF">WJX73_010872</name>
</gene>
<reference evidence="2 3" key="1">
    <citation type="journal article" date="2024" name="Nat. Commun.">
        <title>Phylogenomics reveals the evolutionary origins of lichenization in chlorophyte algae.</title>
        <authorList>
            <person name="Puginier C."/>
            <person name="Libourel C."/>
            <person name="Otte J."/>
            <person name="Skaloud P."/>
            <person name="Haon M."/>
            <person name="Grisel S."/>
            <person name="Petersen M."/>
            <person name="Berrin J.G."/>
            <person name="Delaux P.M."/>
            <person name="Dal Grande F."/>
            <person name="Keller J."/>
        </authorList>
    </citation>
    <scope>NUCLEOTIDE SEQUENCE [LARGE SCALE GENOMIC DNA]</scope>
    <source>
        <strain evidence="2 3">SAG 2036</strain>
    </source>
</reference>
<keyword evidence="1" id="KW-0732">Signal</keyword>
<evidence type="ECO:0000256" key="1">
    <source>
        <dbReference type="SAM" id="SignalP"/>
    </source>
</evidence>
<feature type="signal peptide" evidence="1">
    <location>
        <begin position="1"/>
        <end position="23"/>
    </location>
</feature>
<dbReference type="Proteomes" id="UP001465755">
    <property type="component" value="Unassembled WGS sequence"/>
</dbReference>
<organism evidence="2 3">
    <name type="scientific">Symbiochloris irregularis</name>
    <dbReference type="NCBI Taxonomy" id="706552"/>
    <lineage>
        <taxon>Eukaryota</taxon>
        <taxon>Viridiplantae</taxon>
        <taxon>Chlorophyta</taxon>
        <taxon>core chlorophytes</taxon>
        <taxon>Trebouxiophyceae</taxon>
        <taxon>Trebouxiales</taxon>
        <taxon>Trebouxiaceae</taxon>
        <taxon>Symbiochloris</taxon>
    </lineage>
</organism>
<evidence type="ECO:0000313" key="2">
    <source>
        <dbReference type="EMBL" id="KAK9812590.1"/>
    </source>
</evidence>
<proteinExistence type="predicted"/>